<feature type="compositionally biased region" description="Polar residues" evidence="1">
    <location>
        <begin position="169"/>
        <end position="178"/>
    </location>
</feature>
<dbReference type="AlphaFoldDB" id="A0A0J1BBC8"/>
<feature type="region of interest" description="Disordered" evidence="1">
    <location>
        <begin position="117"/>
        <end position="138"/>
    </location>
</feature>
<evidence type="ECO:0000256" key="1">
    <source>
        <dbReference type="SAM" id="MobiDB-lite"/>
    </source>
</evidence>
<organism evidence="2 3">
    <name type="scientific">Rhodopirellula islandica</name>
    <dbReference type="NCBI Taxonomy" id="595434"/>
    <lineage>
        <taxon>Bacteria</taxon>
        <taxon>Pseudomonadati</taxon>
        <taxon>Planctomycetota</taxon>
        <taxon>Planctomycetia</taxon>
        <taxon>Pirellulales</taxon>
        <taxon>Pirellulaceae</taxon>
        <taxon>Rhodopirellula</taxon>
    </lineage>
</organism>
<proteinExistence type="predicted"/>
<protein>
    <submittedName>
        <fullName evidence="2">Uncharacterized protein</fullName>
    </submittedName>
</protein>
<sequence>MSPTVPSGNPQPPSPVASSSSLPGVRVTLLDESTLARKQLRTTVLLCPSFARGIQAASDQPRFLGTTQDAKSTNGCCRRGVGRTQRSAVPAIQSCFSPHRSRVAGPAFHDIRVEQLSPTVPSGNSQPPSPVASSSPLPGVRVTLLDESTLARKQLRTTVLLCPELRSWDTGSQRSGRNLSRHPAWMPGAQDHTASQSG</sequence>
<feature type="region of interest" description="Disordered" evidence="1">
    <location>
        <begin position="1"/>
        <end position="23"/>
    </location>
</feature>
<reference evidence="2" key="1">
    <citation type="submission" date="2015-05" db="EMBL/GenBank/DDBJ databases">
        <title>Permanent draft genome of Rhodopirellula islandicus K833.</title>
        <authorList>
            <person name="Kizina J."/>
            <person name="Richter M."/>
            <person name="Glockner F.O."/>
            <person name="Harder J."/>
        </authorList>
    </citation>
    <scope>NUCLEOTIDE SEQUENCE [LARGE SCALE GENOMIC DNA]</scope>
    <source>
        <strain evidence="2">K833</strain>
    </source>
</reference>
<gene>
    <name evidence="2" type="ORF">RISK_003906</name>
</gene>
<accession>A0A0J1BBC8</accession>
<dbReference type="Proteomes" id="UP000036367">
    <property type="component" value="Unassembled WGS sequence"/>
</dbReference>
<evidence type="ECO:0000313" key="2">
    <source>
        <dbReference type="EMBL" id="KLU03937.1"/>
    </source>
</evidence>
<comment type="caution">
    <text evidence="2">The sequence shown here is derived from an EMBL/GenBank/DDBJ whole genome shotgun (WGS) entry which is preliminary data.</text>
</comment>
<evidence type="ECO:0000313" key="3">
    <source>
        <dbReference type="Proteomes" id="UP000036367"/>
    </source>
</evidence>
<feature type="region of interest" description="Disordered" evidence="1">
    <location>
        <begin position="166"/>
        <end position="198"/>
    </location>
</feature>
<dbReference type="EMBL" id="LECT01000030">
    <property type="protein sequence ID" value="KLU03937.1"/>
    <property type="molecule type" value="Genomic_DNA"/>
</dbReference>
<dbReference type="PATRIC" id="fig|595434.4.peg.3705"/>
<keyword evidence="3" id="KW-1185">Reference proteome</keyword>
<name>A0A0J1BBC8_RHOIS</name>